<proteinExistence type="inferred from homology"/>
<accession>A0A2R5LEC3</accession>
<dbReference type="InterPro" id="IPR056516">
    <property type="entry name" value="INTS7_N"/>
</dbReference>
<dbReference type="AlphaFoldDB" id="A0A2R5LEC3"/>
<evidence type="ECO:0000259" key="9">
    <source>
        <dbReference type="Pfam" id="PF24437"/>
    </source>
</evidence>
<dbReference type="PANTHER" id="PTHR13322:SF2">
    <property type="entry name" value="INTEGRATOR COMPLEX SUBUNIT 7"/>
    <property type="match status" value="1"/>
</dbReference>
<evidence type="ECO:0000256" key="6">
    <source>
        <dbReference type="ARBA" id="ARBA00023242"/>
    </source>
</evidence>
<dbReference type="InterPro" id="IPR016024">
    <property type="entry name" value="ARM-type_fold"/>
</dbReference>
<dbReference type="SUPFAM" id="SSF48371">
    <property type="entry name" value="ARM repeat"/>
    <property type="match status" value="1"/>
</dbReference>
<evidence type="ECO:0000259" key="7">
    <source>
        <dbReference type="Pfam" id="PF22965"/>
    </source>
</evidence>
<feature type="domain" description="Integrator complex subunit 7 C-terminal" evidence="7">
    <location>
        <begin position="790"/>
        <end position="913"/>
    </location>
</feature>
<evidence type="ECO:0000259" key="8">
    <source>
        <dbReference type="Pfam" id="PF24436"/>
    </source>
</evidence>
<dbReference type="GO" id="GO:0005737">
    <property type="term" value="C:cytoplasm"/>
    <property type="evidence" value="ECO:0007669"/>
    <property type="project" value="UniProtKB-SubCell"/>
</dbReference>
<keyword evidence="5" id="KW-0963">Cytoplasm</keyword>
<evidence type="ECO:0000256" key="5">
    <source>
        <dbReference type="ARBA" id="ARBA00022490"/>
    </source>
</evidence>
<dbReference type="Pfam" id="PF24436">
    <property type="entry name" value="INTS7_N"/>
    <property type="match status" value="1"/>
</dbReference>
<evidence type="ECO:0000256" key="4">
    <source>
        <dbReference type="ARBA" id="ARBA00015336"/>
    </source>
</evidence>
<dbReference type="InterPro" id="IPR054519">
    <property type="entry name" value="INTS7_C"/>
</dbReference>
<keyword evidence="6" id="KW-0539">Nucleus</keyword>
<comment type="subcellular location">
    <subcellularLocation>
        <location evidence="2">Cytoplasm</location>
    </subcellularLocation>
    <subcellularLocation>
        <location evidence="1">Nucleus</location>
    </subcellularLocation>
</comment>
<name>A0A2R5LEC3_9ACAR</name>
<dbReference type="EMBL" id="GGLE01003710">
    <property type="protein sequence ID" value="MBY07836.1"/>
    <property type="molecule type" value="Transcribed_RNA"/>
</dbReference>
<feature type="domain" description="Integrator complex subunit 7 helical bundle" evidence="9">
    <location>
        <begin position="532"/>
        <end position="703"/>
    </location>
</feature>
<dbReference type="InterPro" id="IPR056517">
    <property type="entry name" value="INTS7_HB"/>
</dbReference>
<evidence type="ECO:0000256" key="1">
    <source>
        <dbReference type="ARBA" id="ARBA00004123"/>
    </source>
</evidence>
<organism evidence="10">
    <name type="scientific">Ornithodoros turicata</name>
    <dbReference type="NCBI Taxonomy" id="34597"/>
    <lineage>
        <taxon>Eukaryota</taxon>
        <taxon>Metazoa</taxon>
        <taxon>Ecdysozoa</taxon>
        <taxon>Arthropoda</taxon>
        <taxon>Chelicerata</taxon>
        <taxon>Arachnida</taxon>
        <taxon>Acari</taxon>
        <taxon>Parasitiformes</taxon>
        <taxon>Ixodida</taxon>
        <taxon>Ixodoidea</taxon>
        <taxon>Argasidae</taxon>
        <taxon>Ornithodorinae</taxon>
        <taxon>Ornithodoros</taxon>
    </lineage>
</organism>
<comment type="similarity">
    <text evidence="3">Belongs to the Integrator subunit 7 family.</text>
</comment>
<dbReference type="InterPro" id="IPR033060">
    <property type="entry name" value="INTS7"/>
</dbReference>
<feature type="domain" description="Integrator complex subunit 7 N-terminal" evidence="8">
    <location>
        <begin position="27"/>
        <end position="530"/>
    </location>
</feature>
<evidence type="ECO:0000256" key="2">
    <source>
        <dbReference type="ARBA" id="ARBA00004496"/>
    </source>
</evidence>
<dbReference type="GO" id="GO:0034472">
    <property type="term" value="P:snRNA 3'-end processing"/>
    <property type="evidence" value="ECO:0007669"/>
    <property type="project" value="TreeGrafter"/>
</dbReference>
<dbReference type="Pfam" id="PF22965">
    <property type="entry name" value="INTS7_C"/>
    <property type="match status" value="1"/>
</dbReference>
<evidence type="ECO:0000313" key="10">
    <source>
        <dbReference type="EMBL" id="MBY07836.1"/>
    </source>
</evidence>
<reference evidence="10" key="1">
    <citation type="submission" date="2018-03" db="EMBL/GenBank/DDBJ databases">
        <title>The relapsing fever spirochete Borrelia turicatae persists in the highly oxidative environment of its soft-bodied tick vector.</title>
        <authorList>
            <person name="Bourret T.J."/>
            <person name="Boyle W.K."/>
            <person name="Valenzuela J.G."/>
            <person name="Oliveira F."/>
            <person name="Lopez J.E."/>
        </authorList>
    </citation>
    <scope>NUCLEOTIDE SEQUENCE</scope>
    <source>
        <strain evidence="10">Kansas strain/isolate</strain>
        <tissue evidence="10">Salivary glands</tissue>
    </source>
</reference>
<sequence length="944" mass="103787">MAAVGQRLLGFGDVSFSETDQDANSALTELDKGLRSGRIGEQCETIVRFPRLFEKYPFPILINSACLKLAEVFRVGTNFLRMLVLKVMQQSDKHLDKILNIDEFVRRIFSVMYSNDPVARALTLRTLGSIAPLVSERQSLQHSIQNSLESHDAVELEAATYAAARFAAASQAFAAHMCGRVGAMVGGLATPVDVKLRLLGVLQQLRLDAQTAAAVRSACLSLLRSYPSQQIVVAALRVLTRLAAASVTDIPQQIETLIQYLREDPREGVKVQALDDLCHLAQERPHLWDTKNVQAVVQYALTTPYLNLKCGAISVLILLANSVAVDKFDLLAEAEVLELCRESMFHHQVRLASASIRLLTHLAIHALQEDIVLEGTDLVQEVSSAIETLLLLLCSQEGNANLNALRTCLQCIVLLCETDSDLCSQFVDILGSFLSHWSGQALAMVCECLCALGSRRCGVLARLESQIRTILRQQHNPGAQELDWKSLVLLCTLVLQAGVEQRGVSPAPLDCPLDPWSAYRVARQAARYGHFALAAPMFVALSNKVSSEHLHFWLTSLAELSRAEECLQNSKSRDDALAHYSRAVSALKAATTPTQALQFQTEYVRLRGEAVRSQLQLAQACSLLRTAPPPAIAAALAQATRDDLQKCGRVVAQLRKCSREFRALADTYGALYQTLFDADNGTLYNVQLLQQSALLIAQAVDRISQYNQGISSGTNEENVAWLEQSRTSLGEHRLVEAAHRVLLWLRDLRSDNQLTPQQVQVVERISQEIVLVPLCLPRFFFQSLQSTTIKLAVSPQQKGPNEPLPIAPQSQLSLRVEGVVQRRHSSGSTDDGSRTAHRIIRQVLVTVTSQCLGGPPQRTPHDAKASSDGLQLSQAVRPQHDYFQAQFLLALPGAGLHTIIVDTAILDEQLALWRTGPQTQLTVRVLDDAKGNSTPRPTPPRPTT</sequence>
<dbReference type="PANTHER" id="PTHR13322">
    <property type="entry name" value="C1ORF73 PROTEIN"/>
    <property type="match status" value="1"/>
</dbReference>
<evidence type="ECO:0000256" key="3">
    <source>
        <dbReference type="ARBA" id="ARBA00008565"/>
    </source>
</evidence>
<protein>
    <recommendedName>
        <fullName evidence="4">Integrator complex subunit 7</fullName>
    </recommendedName>
</protein>
<dbReference type="Pfam" id="PF24437">
    <property type="entry name" value="INTS7_HB"/>
    <property type="match status" value="1"/>
</dbReference>
<dbReference type="GO" id="GO:0032039">
    <property type="term" value="C:integrator complex"/>
    <property type="evidence" value="ECO:0007669"/>
    <property type="project" value="InterPro"/>
</dbReference>